<dbReference type="GO" id="GO:0032259">
    <property type="term" value="P:methylation"/>
    <property type="evidence" value="ECO:0007669"/>
    <property type="project" value="UniProtKB-KW"/>
</dbReference>
<dbReference type="HAMAP" id="MF_02126">
    <property type="entry name" value="RF_methyltr_PrmC"/>
    <property type="match status" value="1"/>
</dbReference>
<dbReference type="Pfam" id="PF05175">
    <property type="entry name" value="MTS"/>
    <property type="match status" value="1"/>
</dbReference>
<dbReference type="NCBIfam" id="TIGR00536">
    <property type="entry name" value="hemK_fam"/>
    <property type="match status" value="1"/>
</dbReference>
<dbReference type="Gene3D" id="1.10.8.10">
    <property type="entry name" value="DNA helicase RuvA subunit, C-terminal domain"/>
    <property type="match status" value="1"/>
</dbReference>
<accession>A0A3N1NXJ9</accession>
<dbReference type="GO" id="GO:0102559">
    <property type="term" value="F:peptide chain release factor N(5)-glutamine methyltransferase activity"/>
    <property type="evidence" value="ECO:0007669"/>
    <property type="project" value="UniProtKB-EC"/>
</dbReference>
<reference evidence="8 9" key="1">
    <citation type="submission" date="2018-11" db="EMBL/GenBank/DDBJ databases">
        <title>Genomic Encyclopedia of Type Strains, Phase IV (KMG-IV): sequencing the most valuable type-strain genomes for metagenomic binning, comparative biology and taxonomic classification.</title>
        <authorList>
            <person name="Goeker M."/>
        </authorList>
    </citation>
    <scope>NUCLEOTIDE SEQUENCE [LARGE SCALE GENOMIC DNA]</scope>
    <source>
        <strain evidence="8 9">DSM 16974</strain>
    </source>
</reference>
<evidence type="ECO:0000256" key="3">
    <source>
        <dbReference type="ARBA" id="ARBA00022691"/>
    </source>
</evidence>
<dbReference type="InterPro" id="IPR029063">
    <property type="entry name" value="SAM-dependent_MTases_sf"/>
</dbReference>
<evidence type="ECO:0000313" key="8">
    <source>
        <dbReference type="EMBL" id="ROQ20935.1"/>
    </source>
</evidence>
<dbReference type="InterPro" id="IPR007848">
    <property type="entry name" value="Small_mtfrase_dom"/>
</dbReference>
<keyword evidence="3 5" id="KW-0949">S-adenosyl-L-methionine</keyword>
<evidence type="ECO:0000313" key="9">
    <source>
        <dbReference type="Proteomes" id="UP000273643"/>
    </source>
</evidence>
<dbReference type="FunFam" id="1.10.8.10:FF:000032">
    <property type="entry name" value="Release factor glutamine methyltransferase"/>
    <property type="match status" value="1"/>
</dbReference>
<evidence type="ECO:0000256" key="1">
    <source>
        <dbReference type="ARBA" id="ARBA00022603"/>
    </source>
</evidence>
<feature type="domain" description="Methyltransferase small" evidence="6">
    <location>
        <begin position="107"/>
        <end position="192"/>
    </location>
</feature>
<protein>
    <recommendedName>
        <fullName evidence="5">Release factor glutamine methyltransferase</fullName>
        <shortName evidence="5">RF MTase</shortName>
        <ecNumber evidence="5">2.1.1.297</ecNumber>
    </recommendedName>
    <alternativeName>
        <fullName evidence="5">N5-glutamine methyltransferase PrmC</fullName>
    </alternativeName>
    <alternativeName>
        <fullName evidence="5">Protein-(glutamine-N5) MTase PrmC</fullName>
    </alternativeName>
    <alternativeName>
        <fullName evidence="5">Protein-glutamine N-methyltransferase PrmC</fullName>
    </alternativeName>
</protein>
<feature type="domain" description="Release factor glutamine methyltransferase N-terminal" evidence="7">
    <location>
        <begin position="6"/>
        <end position="74"/>
    </location>
</feature>
<comment type="catalytic activity">
    <reaction evidence="4 5">
        <text>L-glutaminyl-[peptide chain release factor] + S-adenosyl-L-methionine = N(5)-methyl-L-glutaminyl-[peptide chain release factor] + S-adenosyl-L-homocysteine + H(+)</text>
        <dbReference type="Rhea" id="RHEA:42896"/>
        <dbReference type="Rhea" id="RHEA-COMP:10271"/>
        <dbReference type="Rhea" id="RHEA-COMP:10272"/>
        <dbReference type="ChEBI" id="CHEBI:15378"/>
        <dbReference type="ChEBI" id="CHEBI:30011"/>
        <dbReference type="ChEBI" id="CHEBI:57856"/>
        <dbReference type="ChEBI" id="CHEBI:59789"/>
        <dbReference type="ChEBI" id="CHEBI:61891"/>
        <dbReference type="EC" id="2.1.1.297"/>
    </reaction>
</comment>
<keyword evidence="2 5" id="KW-0808">Transferase</keyword>
<dbReference type="EMBL" id="RJUK01000001">
    <property type="protein sequence ID" value="ROQ20935.1"/>
    <property type="molecule type" value="Genomic_DNA"/>
</dbReference>
<feature type="binding site" evidence="5">
    <location>
        <position position="170"/>
    </location>
    <ligand>
        <name>S-adenosyl-L-methionine</name>
        <dbReference type="ChEBI" id="CHEBI:59789"/>
    </ligand>
</feature>
<evidence type="ECO:0000259" key="6">
    <source>
        <dbReference type="Pfam" id="PF05175"/>
    </source>
</evidence>
<dbReference type="InterPro" id="IPR004556">
    <property type="entry name" value="HemK-like"/>
</dbReference>
<comment type="caution">
    <text evidence="8">The sequence shown here is derived from an EMBL/GenBank/DDBJ whole genome shotgun (WGS) entry which is preliminary data.</text>
</comment>
<sequence length="288" mass="32562">MRTVSEALRRAIELSPVSDSPRLDVELLLSWVLGKERVWLYTWPETELSDAQQAEFDRALSRRRKGEPIAHIMGEREFWSLPLYVNASTLIPRPDSERLVELALALTESAPSGRALDLGTGTGALALAFASERPAWEVTALDASTAAIELARRNARRLGLERVRCLHSDWYSALPMDERFELVMSNPPYIADCDPHLNRGDVRFEPRSALVAERQGLADIEHIVNLSPRHLLPGGWLLIEHGWEQGSAVRELFTVRGFRAVRTEQDLNERDRVTLGQWPAKEVADDER</sequence>
<comment type="similarity">
    <text evidence="5">Belongs to the protein N5-glutamine methyltransferase family. PrmC subfamily.</text>
</comment>
<evidence type="ECO:0000256" key="5">
    <source>
        <dbReference type="HAMAP-Rule" id="MF_02126"/>
    </source>
</evidence>
<feature type="binding site" evidence="5">
    <location>
        <position position="142"/>
    </location>
    <ligand>
        <name>S-adenosyl-L-methionine</name>
        <dbReference type="ChEBI" id="CHEBI:59789"/>
    </ligand>
</feature>
<dbReference type="EC" id="2.1.1.297" evidence="5"/>
<proteinExistence type="inferred from homology"/>
<dbReference type="FunFam" id="3.40.50.150:FF:000053">
    <property type="entry name" value="Release factor glutamine methyltransferase"/>
    <property type="match status" value="1"/>
</dbReference>
<dbReference type="PANTHER" id="PTHR18895:SF74">
    <property type="entry name" value="MTRF1L RELEASE FACTOR GLUTAMINE METHYLTRANSFERASE"/>
    <property type="match status" value="1"/>
</dbReference>
<dbReference type="RefSeq" id="WP_123638006.1">
    <property type="nucleotide sequence ID" value="NZ_RJUK01000001.1"/>
</dbReference>
<feature type="binding site" evidence="5">
    <location>
        <begin position="119"/>
        <end position="123"/>
    </location>
    <ligand>
        <name>S-adenosyl-L-methionine</name>
        <dbReference type="ChEBI" id="CHEBI:59789"/>
    </ligand>
</feature>
<evidence type="ECO:0000256" key="2">
    <source>
        <dbReference type="ARBA" id="ARBA00022679"/>
    </source>
</evidence>
<comment type="function">
    <text evidence="5">Methylates the class 1 translation termination release factors RF1/PrfA and RF2/PrfB on the glutamine residue of the universally conserved GGQ motif.</text>
</comment>
<name>A0A3N1NXJ9_9GAMM</name>
<gene>
    <name evidence="5" type="primary">prmC</name>
    <name evidence="8" type="ORF">EDC38_1554</name>
</gene>
<evidence type="ECO:0000259" key="7">
    <source>
        <dbReference type="Pfam" id="PF17827"/>
    </source>
</evidence>
<dbReference type="NCBIfam" id="TIGR03534">
    <property type="entry name" value="RF_mod_PrmC"/>
    <property type="match status" value="1"/>
</dbReference>
<evidence type="ECO:0000256" key="4">
    <source>
        <dbReference type="ARBA" id="ARBA00048391"/>
    </source>
</evidence>
<dbReference type="PANTHER" id="PTHR18895">
    <property type="entry name" value="HEMK METHYLTRANSFERASE"/>
    <property type="match status" value="1"/>
</dbReference>
<organism evidence="8 9">
    <name type="scientific">Marinimicrobium koreense</name>
    <dbReference type="NCBI Taxonomy" id="306545"/>
    <lineage>
        <taxon>Bacteria</taxon>
        <taxon>Pseudomonadati</taxon>
        <taxon>Pseudomonadota</taxon>
        <taxon>Gammaproteobacteria</taxon>
        <taxon>Cellvibrionales</taxon>
        <taxon>Cellvibrionaceae</taxon>
        <taxon>Marinimicrobium</taxon>
    </lineage>
</organism>
<keyword evidence="9" id="KW-1185">Reference proteome</keyword>
<dbReference type="Proteomes" id="UP000273643">
    <property type="component" value="Unassembled WGS sequence"/>
</dbReference>
<dbReference type="Gene3D" id="3.40.50.150">
    <property type="entry name" value="Vaccinia Virus protein VP39"/>
    <property type="match status" value="1"/>
</dbReference>
<dbReference type="InterPro" id="IPR019874">
    <property type="entry name" value="RF_methyltr_PrmC"/>
</dbReference>
<dbReference type="AlphaFoldDB" id="A0A3N1NXJ9"/>
<keyword evidence="1 5" id="KW-0489">Methyltransferase</keyword>
<dbReference type="OrthoDB" id="9800643at2"/>
<dbReference type="SUPFAM" id="SSF53335">
    <property type="entry name" value="S-adenosyl-L-methionine-dependent methyltransferases"/>
    <property type="match status" value="1"/>
</dbReference>
<dbReference type="InterPro" id="IPR050320">
    <property type="entry name" value="N5-glutamine_MTase"/>
</dbReference>
<feature type="binding site" evidence="5">
    <location>
        <begin position="186"/>
        <end position="189"/>
    </location>
    <ligand>
        <name>substrate</name>
    </ligand>
</feature>
<feature type="binding site" evidence="5">
    <location>
        <position position="186"/>
    </location>
    <ligand>
        <name>S-adenosyl-L-methionine</name>
        <dbReference type="ChEBI" id="CHEBI:59789"/>
    </ligand>
</feature>
<dbReference type="Pfam" id="PF17827">
    <property type="entry name" value="PrmC_N"/>
    <property type="match status" value="1"/>
</dbReference>
<dbReference type="CDD" id="cd02440">
    <property type="entry name" value="AdoMet_MTases"/>
    <property type="match status" value="1"/>
</dbReference>
<dbReference type="InterPro" id="IPR040758">
    <property type="entry name" value="PrmC_N"/>
</dbReference>